<dbReference type="AlphaFoldDB" id="M0M3Y1"/>
<accession>M0M3Y1</accession>
<dbReference type="STRING" id="931277.C448_13746"/>
<organism evidence="2 3">
    <name type="scientific">Halococcus morrhuae DSM 1307</name>
    <dbReference type="NCBI Taxonomy" id="931277"/>
    <lineage>
        <taxon>Archaea</taxon>
        <taxon>Methanobacteriati</taxon>
        <taxon>Methanobacteriota</taxon>
        <taxon>Stenosarchaea group</taxon>
        <taxon>Halobacteria</taxon>
        <taxon>Halobacteriales</taxon>
        <taxon>Halococcaceae</taxon>
        <taxon>Halococcus</taxon>
    </lineage>
</organism>
<feature type="domain" description="DUF5615" evidence="1">
    <location>
        <begin position="5"/>
        <end position="91"/>
    </location>
</feature>
<dbReference type="Pfam" id="PF18480">
    <property type="entry name" value="DUF5615"/>
    <property type="match status" value="1"/>
</dbReference>
<protein>
    <recommendedName>
        <fullName evidence="1">DUF5615 domain-containing protein</fullName>
    </recommendedName>
</protein>
<dbReference type="InterPro" id="IPR041049">
    <property type="entry name" value="DUF5615"/>
</dbReference>
<gene>
    <name evidence="2" type="ORF">C448_13746</name>
</gene>
<name>M0M3Y1_HALMO</name>
<sequence length="112" mass="12727">MSLSFRADEHVDSAIVTALEAEGYAVETVGDEYERGLADEAHLAECRQRGRIILTNDDDFAVLGREMEHAGIIRYSNQGRSPGEFVRAIRRIDTYLSTREMADHVEWLGQWL</sequence>
<dbReference type="eggNOG" id="arCOG07904">
    <property type="taxonomic scope" value="Archaea"/>
</dbReference>
<dbReference type="OrthoDB" id="209779at2157"/>
<proteinExistence type="predicted"/>
<evidence type="ECO:0000259" key="1">
    <source>
        <dbReference type="Pfam" id="PF18480"/>
    </source>
</evidence>
<dbReference type="RefSeq" id="WP_004055545.1">
    <property type="nucleotide sequence ID" value="NZ_AOMC01000152.1"/>
</dbReference>
<reference evidence="2 3" key="1">
    <citation type="journal article" date="2014" name="PLoS Genet.">
        <title>Phylogenetically driven sequencing of extremely halophilic archaea reveals strategies for static and dynamic osmo-response.</title>
        <authorList>
            <person name="Becker E.A."/>
            <person name="Seitzer P.M."/>
            <person name="Tritt A."/>
            <person name="Larsen D."/>
            <person name="Krusor M."/>
            <person name="Yao A.I."/>
            <person name="Wu D."/>
            <person name="Madern D."/>
            <person name="Eisen J.A."/>
            <person name="Darling A.E."/>
            <person name="Facciotti M.T."/>
        </authorList>
    </citation>
    <scope>NUCLEOTIDE SEQUENCE [LARGE SCALE GENOMIC DNA]</scope>
    <source>
        <strain evidence="2 3">DSM 1307</strain>
    </source>
</reference>
<evidence type="ECO:0000313" key="2">
    <source>
        <dbReference type="EMBL" id="EMA40416.1"/>
    </source>
</evidence>
<keyword evidence="3" id="KW-1185">Reference proteome</keyword>
<evidence type="ECO:0000313" key="3">
    <source>
        <dbReference type="Proteomes" id="UP000011568"/>
    </source>
</evidence>
<dbReference type="PATRIC" id="fig|931277.6.peg.2701"/>
<dbReference type="EMBL" id="AOMC01000152">
    <property type="protein sequence ID" value="EMA40416.1"/>
    <property type="molecule type" value="Genomic_DNA"/>
</dbReference>
<dbReference type="Proteomes" id="UP000011568">
    <property type="component" value="Unassembled WGS sequence"/>
</dbReference>
<comment type="caution">
    <text evidence="2">The sequence shown here is derived from an EMBL/GenBank/DDBJ whole genome shotgun (WGS) entry which is preliminary data.</text>
</comment>